<organism evidence="1 2">
    <name type="scientific">Clostridium rhizosphaerae</name>
    <dbReference type="NCBI Taxonomy" id="2803861"/>
    <lineage>
        <taxon>Bacteria</taxon>
        <taxon>Bacillati</taxon>
        <taxon>Bacillota</taxon>
        <taxon>Clostridia</taxon>
        <taxon>Eubacteriales</taxon>
        <taxon>Clostridiaceae</taxon>
        <taxon>Clostridium</taxon>
    </lineage>
</organism>
<accession>A0ABS1T524</accession>
<sequence length="144" mass="16468">MYVLFGNNVVDSKEMKEAIENNSEFKVVKDMSKGSKREDILAYNLSISLDVLNDIMKEEDEFDINELSEGELTEDDIFDEYLNLAEEIATELEEVVPEESILDIRAYKWDKSDNDIKLVIAIAHEDLGESKLGNAMRTLLTQVE</sequence>
<comment type="caution">
    <text evidence="1">The sequence shown here is derived from an EMBL/GenBank/DDBJ whole genome shotgun (WGS) entry which is preliminary data.</text>
</comment>
<evidence type="ECO:0000313" key="2">
    <source>
        <dbReference type="Proteomes" id="UP000632377"/>
    </source>
</evidence>
<gene>
    <name evidence="1" type="ORF">JK636_01485</name>
</gene>
<reference evidence="1 2" key="1">
    <citation type="submission" date="2021-01" db="EMBL/GenBank/DDBJ databases">
        <title>Genome public.</title>
        <authorList>
            <person name="Liu C."/>
            <person name="Sun Q."/>
        </authorList>
    </citation>
    <scope>NUCLEOTIDE SEQUENCE [LARGE SCALE GENOMIC DNA]</scope>
    <source>
        <strain evidence="1 2">YIM B02515</strain>
    </source>
</reference>
<dbReference type="EMBL" id="JAESWC010000001">
    <property type="protein sequence ID" value="MBL4934425.1"/>
    <property type="molecule type" value="Genomic_DNA"/>
</dbReference>
<name>A0ABS1T524_9CLOT</name>
<keyword evidence="2" id="KW-1185">Reference proteome</keyword>
<dbReference type="Proteomes" id="UP000632377">
    <property type="component" value="Unassembled WGS sequence"/>
</dbReference>
<dbReference type="RefSeq" id="WP_202747062.1">
    <property type="nucleotide sequence ID" value="NZ_JAESWC010000001.1"/>
</dbReference>
<evidence type="ECO:0000313" key="1">
    <source>
        <dbReference type="EMBL" id="MBL4934425.1"/>
    </source>
</evidence>
<protein>
    <submittedName>
        <fullName evidence="1">Uncharacterized protein</fullName>
    </submittedName>
</protein>
<proteinExistence type="predicted"/>